<accession>Q9ACQ5</accession>
<dbReference type="KEGG" id="sco:SCP1.263c"/>
<dbReference type="EMBL" id="AL589148">
    <property type="protein sequence ID" value="CAC36789.1"/>
    <property type="molecule type" value="Genomic_DNA"/>
</dbReference>
<dbReference type="InParanoid" id="Q9ACQ5"/>
<dbReference type="Proteomes" id="UP000001973">
    <property type="component" value="Plasmid SCP1"/>
</dbReference>
<evidence type="ECO:0000313" key="4">
    <source>
        <dbReference type="Proteomes" id="UP000001973"/>
    </source>
</evidence>
<keyword evidence="4" id="KW-1185">Reference proteome</keyword>
<reference evidence="3 4" key="1">
    <citation type="journal article" date="1998" name="J. Bacteriol.">
        <title>Cloning and physical mapping of the EcoRI fragments of the giant linear plasmid SCP1.</title>
        <authorList>
            <person name="Redenbach M."/>
            <person name="Ikeda K."/>
            <person name="Yamasaki M."/>
            <person name="Kinashi H."/>
        </authorList>
    </citation>
    <scope>NUCLEOTIDE SEQUENCE [LARGE SCALE GENOMIC DNA]</scope>
    <source>
        <strain evidence="4">ATCC BAA-471 / A3(2) / M145</strain>
    </source>
</reference>
<organism evidence="3 4">
    <name type="scientific">Streptomyces coelicolor (strain ATCC BAA-471 / A3(2) / M145)</name>
    <dbReference type="NCBI Taxonomy" id="100226"/>
    <lineage>
        <taxon>Bacteria</taxon>
        <taxon>Bacillati</taxon>
        <taxon>Actinomycetota</taxon>
        <taxon>Actinomycetes</taxon>
        <taxon>Kitasatosporales</taxon>
        <taxon>Streptomycetaceae</taxon>
        <taxon>Streptomyces</taxon>
        <taxon>Streptomyces albidoflavus group</taxon>
    </lineage>
</organism>
<reference evidence="3 4" key="3">
    <citation type="journal article" date="2008" name="Proc. Natl. Acad. Sci. U.S.A.">
        <title>2-Alkyl-4-hydroxymethylfuran-3-carboxylic acids, antibiotic production inducers discovered by Streptomyces coelicolor genome mining.</title>
        <authorList>
            <person name="Corre C."/>
            <person name="Song L."/>
            <person name="O'Rourke S."/>
            <person name="Chater K.F."/>
            <person name="Challis G.L."/>
        </authorList>
    </citation>
    <scope>NUCLEOTIDE SEQUENCE [LARGE SCALE GENOMIC DNA]</scope>
    <source>
        <strain evidence="4">ATCC BAA-471 / A3(2) / M145</strain>
    </source>
</reference>
<feature type="region of interest" description="Disordered" evidence="1">
    <location>
        <begin position="13"/>
        <end position="53"/>
    </location>
</feature>
<feature type="transmembrane region" description="Helical" evidence="2">
    <location>
        <begin position="83"/>
        <end position="99"/>
    </location>
</feature>
<dbReference type="AlphaFoldDB" id="Q9ACQ5"/>
<protein>
    <submittedName>
        <fullName evidence="3">Membrane protein</fullName>
    </submittedName>
</protein>
<reference evidence="4" key="2">
    <citation type="journal article" date="2002" name="Nature">
        <title>Complete genome sequence of the model actinomycete Streptomyces coelicolor A3(2).</title>
        <authorList>
            <person name="Bentley S.D."/>
            <person name="Chater K.F."/>
            <person name="Cerdeno-Tarraga A.M."/>
            <person name="Challis G.L."/>
            <person name="Thomson N.R."/>
            <person name="James K.D."/>
            <person name="Harris D.E."/>
            <person name="Quail M.A."/>
            <person name="Kieser H."/>
            <person name="Harper D."/>
            <person name="Bateman A."/>
            <person name="Brown S."/>
            <person name="Chandra G."/>
            <person name="Chen C.W."/>
            <person name="Collins M."/>
            <person name="Cronin A."/>
            <person name="Fraser A."/>
            <person name="Goble A."/>
            <person name="Hidalgo J."/>
            <person name="Hornsby T."/>
            <person name="Howarth S."/>
            <person name="Huang C.H."/>
            <person name="Kieser T."/>
            <person name="Larke L."/>
            <person name="Murphy L."/>
            <person name="Oliver K."/>
            <person name="O'Neil S."/>
            <person name="Rabbinowitsch E."/>
            <person name="Rajandream M.A."/>
            <person name="Rutherford K."/>
            <person name="Rutter S."/>
            <person name="Seeger K."/>
            <person name="Saunders D."/>
            <person name="Sharp S."/>
            <person name="Squares R."/>
            <person name="Squares S."/>
            <person name="Taylor K."/>
            <person name="Warren T."/>
            <person name="Wietzorrek A."/>
            <person name="Woodward J."/>
            <person name="Barrell B.G."/>
            <person name="Parkhill J."/>
            <person name="Hopwood D.A."/>
        </authorList>
    </citation>
    <scope>NUCLEOTIDE SEQUENCE [LARGE SCALE GENOMIC DNA]</scope>
    <source>
        <strain evidence="4">ATCC BAA-471 / A3(2) / M145</strain>
    </source>
</reference>
<evidence type="ECO:0000256" key="1">
    <source>
        <dbReference type="SAM" id="MobiDB-lite"/>
    </source>
</evidence>
<reference evidence="3 4" key="4">
    <citation type="journal article" date="2009" name="Mol. Microbiol.">
        <title>Extracellular signalling, translational control, two repressors and an activator all contribute to the regulation of methylenomycin production in Streptomyces coelicolor.</title>
        <authorList>
            <person name="O'Rourke S."/>
            <person name="Wietzorrek A."/>
            <person name="Fowler K."/>
            <person name="Corre C."/>
            <person name="Challis G.L."/>
            <person name="Chater K.F."/>
        </authorList>
    </citation>
    <scope>NUCLEOTIDE SEQUENCE [LARGE SCALE GENOMIC DNA]</scope>
    <source>
        <strain evidence="4">ATCC BAA-471 / A3(2) / M145</strain>
    </source>
</reference>
<dbReference type="PATRIC" id="fig|100226.15.peg.8207"/>
<proteinExistence type="predicted"/>
<keyword evidence="2" id="KW-1133">Transmembrane helix</keyword>
<evidence type="ECO:0000256" key="2">
    <source>
        <dbReference type="SAM" id="Phobius"/>
    </source>
</evidence>
<keyword evidence="2" id="KW-0472">Membrane</keyword>
<geneLocation type="plasmid" evidence="4">
    <name>SCP1</name>
</geneLocation>
<evidence type="ECO:0000313" key="3">
    <source>
        <dbReference type="EMBL" id="CAC36789.1"/>
    </source>
</evidence>
<dbReference type="HOGENOM" id="CLU_2262157_0_0_11"/>
<gene>
    <name evidence="3" type="ordered locus">SCP1.263c</name>
</gene>
<keyword evidence="2" id="KW-0812">Transmembrane</keyword>
<name>Q9ACQ5_STRCO</name>
<sequence>MLPRGRWQFAASCGRRRPGRRRVGDGGSTAFSTTDQEVPVPKKTPARPAGHAPGSRRLALLDLTALLLMLAVSASLFLTVGPAGLSLVVGTGAGLFATWRTRH</sequence>